<reference evidence="8 9" key="1">
    <citation type="submission" date="2016-12" db="EMBL/GenBank/DDBJ databases">
        <authorList>
            <person name="Song W.-J."/>
            <person name="Kurnit D.M."/>
        </authorList>
    </citation>
    <scope>NUCLEOTIDE SEQUENCE [LARGE SCALE GENOMIC DNA]</scope>
    <source>
        <strain evidence="8 9">DSM 19599</strain>
    </source>
</reference>
<dbReference type="STRING" id="1123029.SAMN02745172_01822"/>
<evidence type="ECO:0000256" key="4">
    <source>
        <dbReference type="ARBA" id="ARBA00022801"/>
    </source>
</evidence>
<gene>
    <name evidence="8" type="ORF">SAMN02745172_01822</name>
</gene>
<dbReference type="GO" id="GO:0004222">
    <property type="term" value="F:metalloendopeptidase activity"/>
    <property type="evidence" value="ECO:0007669"/>
    <property type="project" value="InterPro"/>
</dbReference>
<dbReference type="GO" id="GO:0051603">
    <property type="term" value="P:proteolysis involved in protein catabolic process"/>
    <property type="evidence" value="ECO:0007669"/>
    <property type="project" value="TreeGrafter"/>
</dbReference>
<dbReference type="OrthoDB" id="9810445at2"/>
<evidence type="ECO:0000256" key="2">
    <source>
        <dbReference type="ARBA" id="ARBA00022670"/>
    </source>
</evidence>
<dbReference type="InterPro" id="IPR051156">
    <property type="entry name" value="Mito/Outer_Membr_Metalloprot"/>
</dbReference>
<feature type="domain" description="Peptidase M48" evidence="7">
    <location>
        <begin position="60"/>
        <end position="242"/>
    </location>
</feature>
<keyword evidence="6" id="KW-0482">Metalloprotease</keyword>
<dbReference type="CDD" id="cd07324">
    <property type="entry name" value="M48C_Oma1-like"/>
    <property type="match status" value="1"/>
</dbReference>
<evidence type="ECO:0000256" key="5">
    <source>
        <dbReference type="ARBA" id="ARBA00022833"/>
    </source>
</evidence>
<dbReference type="PANTHER" id="PTHR22726">
    <property type="entry name" value="METALLOENDOPEPTIDASE OMA1"/>
    <property type="match status" value="1"/>
</dbReference>
<dbReference type="GO" id="GO:0016020">
    <property type="term" value="C:membrane"/>
    <property type="evidence" value="ECO:0007669"/>
    <property type="project" value="TreeGrafter"/>
</dbReference>
<evidence type="ECO:0000259" key="7">
    <source>
        <dbReference type="Pfam" id="PF01435"/>
    </source>
</evidence>
<dbReference type="AlphaFoldDB" id="A0A1M7ZIL4"/>
<evidence type="ECO:0000313" key="9">
    <source>
        <dbReference type="Proteomes" id="UP000186406"/>
    </source>
</evidence>
<keyword evidence="5" id="KW-0862">Zinc</keyword>
<organism evidence="8 9">
    <name type="scientific">Pseudoxanthobacter soli DSM 19599</name>
    <dbReference type="NCBI Taxonomy" id="1123029"/>
    <lineage>
        <taxon>Bacteria</taxon>
        <taxon>Pseudomonadati</taxon>
        <taxon>Pseudomonadota</taxon>
        <taxon>Alphaproteobacteria</taxon>
        <taxon>Hyphomicrobiales</taxon>
        <taxon>Segnochrobactraceae</taxon>
        <taxon>Pseudoxanthobacter</taxon>
    </lineage>
</organism>
<accession>A0A1M7ZIL4</accession>
<evidence type="ECO:0000256" key="3">
    <source>
        <dbReference type="ARBA" id="ARBA00022723"/>
    </source>
</evidence>
<dbReference type="EMBL" id="FRXO01000003">
    <property type="protein sequence ID" value="SHO64672.1"/>
    <property type="molecule type" value="Genomic_DNA"/>
</dbReference>
<evidence type="ECO:0000256" key="1">
    <source>
        <dbReference type="ARBA" id="ARBA00001947"/>
    </source>
</evidence>
<dbReference type="Gene3D" id="3.30.2010.10">
    <property type="entry name" value="Metalloproteases ('zincins'), catalytic domain"/>
    <property type="match status" value="1"/>
</dbReference>
<dbReference type="GO" id="GO:0046872">
    <property type="term" value="F:metal ion binding"/>
    <property type="evidence" value="ECO:0007669"/>
    <property type="project" value="UniProtKB-KW"/>
</dbReference>
<dbReference type="InterPro" id="IPR001915">
    <property type="entry name" value="Peptidase_M48"/>
</dbReference>
<dbReference type="Pfam" id="PF01435">
    <property type="entry name" value="Peptidase_M48"/>
    <property type="match status" value="1"/>
</dbReference>
<name>A0A1M7ZIL4_9HYPH</name>
<dbReference type="Proteomes" id="UP000186406">
    <property type="component" value="Unassembled WGS sequence"/>
</dbReference>
<evidence type="ECO:0000313" key="8">
    <source>
        <dbReference type="EMBL" id="SHO64672.1"/>
    </source>
</evidence>
<keyword evidence="3" id="KW-0479">Metal-binding</keyword>
<comment type="cofactor">
    <cofactor evidence="1">
        <name>Zn(2+)</name>
        <dbReference type="ChEBI" id="CHEBI:29105"/>
    </cofactor>
</comment>
<dbReference type="RefSeq" id="WP_084564416.1">
    <property type="nucleotide sequence ID" value="NZ_FRXO01000003.1"/>
</dbReference>
<keyword evidence="4" id="KW-0378">Hydrolase</keyword>
<keyword evidence="9" id="KW-1185">Reference proteome</keyword>
<proteinExistence type="predicted"/>
<evidence type="ECO:0000256" key="6">
    <source>
        <dbReference type="ARBA" id="ARBA00023049"/>
    </source>
</evidence>
<protein>
    <submittedName>
        <fullName evidence="8">Putative Zn-dependent protease</fullName>
    </submittedName>
</protein>
<keyword evidence="2 8" id="KW-0645">Protease</keyword>
<dbReference type="PANTHER" id="PTHR22726:SF1">
    <property type="entry name" value="METALLOENDOPEPTIDASE OMA1, MITOCHONDRIAL"/>
    <property type="match status" value="1"/>
</dbReference>
<sequence>MLPLVLLLLAGCTLTAPEPPTISVAAPAASRTIVSPESSVGAREHPRILAAYGGVYSDPKVEAAVARVVGRLVAASDDPTRTYRVTILNSPTVNAFALPGGYVYVTRGLLALAEDSSEVAAVLAHEMGHITAQHAFARQQRAEAAAVVSRVADAVRDSTAAKSAVATAQLSLARFSQAQELEADSIGVRTLARAGYDPFAAARFLTAMGKFSALNASRQSAGSNRPDFLSSHPATPERIELATREARQFAGTDVGEQDRDAYLRDLDGMLYGDDPREGFVRGTSFQHSVLGIAFTVPQGFTLDNTPRAVLASDGGRIAMRFDGIDVSGSMSLPDYLRSGWVKGLIEDSIRTTNMNGLPTATAAAISDGWSFRIALVRTPTRTYRFIFATASPSPDFERAFSDTLASFHELTAEERATLKPLRIRVIRTGPTDTIDTLAMRMKGSTGAYARDLFTVLNQIDPAVQIPPGTLVKIVGD</sequence>